<dbReference type="Proteomes" id="UP001485226">
    <property type="component" value="Unassembled WGS sequence"/>
</dbReference>
<dbReference type="PROSITE" id="PS50109">
    <property type="entry name" value="HIS_KIN"/>
    <property type="match status" value="1"/>
</dbReference>
<dbReference type="PANTHER" id="PTHR43547:SF2">
    <property type="entry name" value="HYBRID SIGNAL TRANSDUCTION HISTIDINE KINASE C"/>
    <property type="match status" value="1"/>
</dbReference>
<dbReference type="SMART" id="SM00387">
    <property type="entry name" value="HATPase_c"/>
    <property type="match status" value="1"/>
</dbReference>
<dbReference type="SUPFAM" id="SSF55874">
    <property type="entry name" value="ATPase domain of HSP90 chaperone/DNA topoisomerase II/histidine kinase"/>
    <property type="match status" value="1"/>
</dbReference>
<dbReference type="Gene3D" id="2.130.10.10">
    <property type="entry name" value="YVTN repeat-like/Quinoprotein amine dehydrogenase"/>
    <property type="match status" value="3"/>
</dbReference>
<evidence type="ECO:0000256" key="4">
    <source>
        <dbReference type="SAM" id="Phobius"/>
    </source>
</evidence>
<keyword evidence="4" id="KW-1133">Transmembrane helix</keyword>
<evidence type="ECO:0000259" key="5">
    <source>
        <dbReference type="PROSITE" id="PS50109"/>
    </source>
</evidence>
<organism evidence="6 7">
    <name type="scientific">Flavobacterium calami</name>
    <dbReference type="NCBI Taxonomy" id="3139144"/>
    <lineage>
        <taxon>Bacteria</taxon>
        <taxon>Pseudomonadati</taxon>
        <taxon>Bacteroidota</taxon>
        <taxon>Flavobacteriia</taxon>
        <taxon>Flavobacteriales</taxon>
        <taxon>Flavobacteriaceae</taxon>
        <taxon>Flavobacterium</taxon>
    </lineage>
</organism>
<keyword evidence="3" id="KW-0597">Phosphoprotein</keyword>
<feature type="domain" description="Histidine kinase" evidence="5">
    <location>
        <begin position="797"/>
        <end position="1007"/>
    </location>
</feature>
<keyword evidence="4" id="KW-0472">Membrane</keyword>
<reference evidence="6 7" key="1">
    <citation type="submission" date="2024-04" db="EMBL/GenBank/DDBJ databases">
        <title>Flavobacterium sp. DGU38 16S ribosomal RNA gene Genome sequencing and assembly.</title>
        <authorList>
            <person name="Park S."/>
        </authorList>
    </citation>
    <scope>NUCLEOTIDE SEQUENCE [LARGE SCALE GENOMIC DNA]</scope>
    <source>
        <strain evidence="6 7">DGU38</strain>
    </source>
</reference>
<evidence type="ECO:0000256" key="2">
    <source>
        <dbReference type="ARBA" id="ARBA00012438"/>
    </source>
</evidence>
<dbReference type="PANTHER" id="PTHR43547">
    <property type="entry name" value="TWO-COMPONENT HISTIDINE KINASE"/>
    <property type="match status" value="1"/>
</dbReference>
<dbReference type="RefSeq" id="WP_341688415.1">
    <property type="nucleotide sequence ID" value="NZ_JBBYHS010000001.1"/>
</dbReference>
<proteinExistence type="predicted"/>
<dbReference type="Gene3D" id="2.60.40.10">
    <property type="entry name" value="Immunoglobulins"/>
    <property type="match status" value="1"/>
</dbReference>
<dbReference type="InterPro" id="IPR003661">
    <property type="entry name" value="HisK_dim/P_dom"/>
</dbReference>
<dbReference type="EC" id="2.7.13.3" evidence="2"/>
<comment type="catalytic activity">
    <reaction evidence="1">
        <text>ATP + protein L-histidine = ADP + protein N-phospho-L-histidine.</text>
        <dbReference type="EC" id="2.7.13.3"/>
    </reaction>
</comment>
<evidence type="ECO:0000256" key="1">
    <source>
        <dbReference type="ARBA" id="ARBA00000085"/>
    </source>
</evidence>
<dbReference type="SUPFAM" id="SSF47384">
    <property type="entry name" value="Homodimeric domain of signal transducing histidine kinase"/>
    <property type="match status" value="1"/>
</dbReference>
<dbReference type="InterPro" id="IPR036097">
    <property type="entry name" value="HisK_dim/P_sf"/>
</dbReference>
<dbReference type="InterPro" id="IPR036890">
    <property type="entry name" value="HATPase_C_sf"/>
</dbReference>
<dbReference type="GO" id="GO:0005524">
    <property type="term" value="F:ATP binding"/>
    <property type="evidence" value="ECO:0007669"/>
    <property type="project" value="UniProtKB-KW"/>
</dbReference>
<gene>
    <name evidence="6" type="ORF">AAEO57_00565</name>
</gene>
<dbReference type="InterPro" id="IPR005467">
    <property type="entry name" value="His_kinase_dom"/>
</dbReference>
<protein>
    <recommendedName>
        <fullName evidence="2">histidine kinase</fullName>
        <ecNumber evidence="2">2.7.13.3</ecNumber>
    </recommendedName>
</protein>
<evidence type="ECO:0000313" key="7">
    <source>
        <dbReference type="Proteomes" id="UP001485226"/>
    </source>
</evidence>
<evidence type="ECO:0000256" key="3">
    <source>
        <dbReference type="ARBA" id="ARBA00022553"/>
    </source>
</evidence>
<keyword evidence="4" id="KW-0812">Transmembrane</keyword>
<keyword evidence="7" id="KW-1185">Reference proteome</keyword>
<name>A0ABU9IK14_9FLAO</name>
<dbReference type="SUPFAM" id="SSF63829">
    <property type="entry name" value="Calcium-dependent phosphotriesterase"/>
    <property type="match status" value="1"/>
</dbReference>
<dbReference type="Gene3D" id="3.30.565.10">
    <property type="entry name" value="Histidine kinase-like ATPase, C-terminal domain"/>
    <property type="match status" value="1"/>
</dbReference>
<feature type="transmembrane region" description="Helical" evidence="4">
    <location>
        <begin position="727"/>
        <end position="747"/>
    </location>
</feature>
<dbReference type="Pfam" id="PF02518">
    <property type="entry name" value="HATPase_c"/>
    <property type="match status" value="1"/>
</dbReference>
<evidence type="ECO:0000313" key="6">
    <source>
        <dbReference type="EMBL" id="MEL1252248.1"/>
    </source>
</evidence>
<dbReference type="Gene3D" id="1.10.287.130">
    <property type="match status" value="1"/>
</dbReference>
<dbReference type="InterPro" id="IPR015943">
    <property type="entry name" value="WD40/YVTN_repeat-like_dom_sf"/>
</dbReference>
<comment type="caution">
    <text evidence="6">The sequence shown here is derived from an EMBL/GenBank/DDBJ whole genome shotgun (WGS) entry which is preliminary data.</text>
</comment>
<dbReference type="EMBL" id="JBBYHS010000001">
    <property type="protein sequence ID" value="MEL1252248.1"/>
    <property type="molecule type" value="Genomic_DNA"/>
</dbReference>
<dbReference type="InterPro" id="IPR013783">
    <property type="entry name" value="Ig-like_fold"/>
</dbReference>
<dbReference type="CDD" id="cd00082">
    <property type="entry name" value="HisKA"/>
    <property type="match status" value="1"/>
</dbReference>
<sequence>MSKTTVSFSFHYCCCFLLFLISFKGICQVNYMARWYTADNNELPQSSVKAIIQDKYNFIWMTTENGLVRYDGNDFLAFNASTTNLKYNRFTDIFGNIQKDSLSSFNESKKELVLIKKGKIQVIKKEAPVYKIIRNHKRFFFHDGLPSNFTIDSYEPYYIKLSNGNIFFIDTEKIELCDTKLKSIYKHAYKYNSVFNFFAFKNTLFYLNDNGGYDCFSKEGKTSGKLNLSLPKGKRKLYWNITTGQIFLSVKNKLYSLSANKGRLSAEPIVEFKEFAKSNIISIYYDRKNLKLYLGSSTNGLCIISFPSFKTVKKDPEKNEVYYGAAAFNDSTIITAGGLILNNKKVVDSIPFMKSVFLDERLSILKDIENNIWVSRDFGVYCYLKKSGYKKYKIYSFGQNPKTLFKDANNTIWVSLGEDEFHKPKLYSIKNGVTSLAAISNSNINYITEYDDNTLYLGTDKGLFRYLKNTGKLYFIKNTEKINIRSIYVDSEKKIWFTTYERGFFLYENNLLHSFPPDEDQYLNSSHCIIEDKKGFFWIPTNKGLFQVSRKILLNYTKNKTTSIYYHQYNKQDGFLTNEFNGGCQPSGNFLKNNDIALPSMNGFVFFNPYNVSTILPGKELFIDKVILDQKSIVPKDTIVLKNNFQRVSFLLAYPYYGNPENLTIEAKMDKIGIDRWERIKDEKSISFTTLPPGEYNLTIRSLSGFDANYVYKKVVLIVPAKFYQTVWFAIFCGILVILFIIFIWYVRLHYIKLKRKKLEYIIAKKTKKLATTVQKLEIVENDLKQEIKQHETLVKSMSHDIKSPLKFLSASINHLFINETIQDNTKLKQKVETIQASTQQLYEFVENLIKYSSIFIEGKNLEDKSYFLYDLIEEKIQIFEKIAEAENIRIINNINPNLDIRTNNKALSIIIHNLIDNAIKNTKNGKIELLCTTQENILTLKIIDNGKGMSQELIDYYLDFYKKPIVKNYHLGLHMIIELLIVINGNINITSAINEGTTIEIMVVYT</sequence>
<dbReference type="InterPro" id="IPR003594">
    <property type="entry name" value="HATPase_dom"/>
</dbReference>
<keyword evidence="6" id="KW-0547">Nucleotide-binding</keyword>
<keyword evidence="6" id="KW-0067">ATP-binding</keyword>
<dbReference type="CDD" id="cd00075">
    <property type="entry name" value="HATPase"/>
    <property type="match status" value="1"/>
</dbReference>
<accession>A0ABU9IK14</accession>